<gene>
    <name evidence="2" type="ORF">DF182_09430</name>
</gene>
<name>A0A365Y2E4_9BACT</name>
<feature type="chain" id="PRO_5016743264" evidence="1">
    <location>
        <begin position="21"/>
        <end position="215"/>
    </location>
</feature>
<organism evidence="2 3">
    <name type="scientific">Chitinophaga flava</name>
    <dbReference type="NCBI Taxonomy" id="2259036"/>
    <lineage>
        <taxon>Bacteria</taxon>
        <taxon>Pseudomonadati</taxon>
        <taxon>Bacteroidota</taxon>
        <taxon>Chitinophagia</taxon>
        <taxon>Chitinophagales</taxon>
        <taxon>Chitinophagaceae</taxon>
        <taxon>Chitinophaga</taxon>
    </lineage>
</organism>
<comment type="caution">
    <text evidence="2">The sequence shown here is derived from an EMBL/GenBank/DDBJ whole genome shotgun (WGS) entry which is preliminary data.</text>
</comment>
<dbReference type="EMBL" id="QFFJ01000001">
    <property type="protein sequence ID" value="RBL92779.1"/>
    <property type="molecule type" value="Genomic_DNA"/>
</dbReference>
<dbReference type="AlphaFoldDB" id="A0A365Y2E4"/>
<keyword evidence="3" id="KW-1185">Reference proteome</keyword>
<dbReference type="Proteomes" id="UP000253410">
    <property type="component" value="Unassembled WGS sequence"/>
</dbReference>
<proteinExistence type="predicted"/>
<dbReference type="OrthoDB" id="1150971at2"/>
<keyword evidence="1" id="KW-0732">Signal</keyword>
<protein>
    <submittedName>
        <fullName evidence="2">Uncharacterized protein</fullName>
    </submittedName>
</protein>
<feature type="signal peptide" evidence="1">
    <location>
        <begin position="1"/>
        <end position="20"/>
    </location>
</feature>
<evidence type="ECO:0000256" key="1">
    <source>
        <dbReference type="SAM" id="SignalP"/>
    </source>
</evidence>
<evidence type="ECO:0000313" key="3">
    <source>
        <dbReference type="Proteomes" id="UP000253410"/>
    </source>
</evidence>
<evidence type="ECO:0000313" key="2">
    <source>
        <dbReference type="EMBL" id="RBL92779.1"/>
    </source>
</evidence>
<reference evidence="2 3" key="1">
    <citation type="submission" date="2018-05" db="EMBL/GenBank/DDBJ databases">
        <title>Chitinophaga sp. K3CV102501T nov., isolated from isolated from a monsoon evergreen broad-leaved forest soil.</title>
        <authorList>
            <person name="Lv Y."/>
        </authorList>
    </citation>
    <scope>NUCLEOTIDE SEQUENCE [LARGE SCALE GENOMIC DNA]</scope>
    <source>
        <strain evidence="2 3">GDMCC 1.1325</strain>
    </source>
</reference>
<dbReference type="RefSeq" id="WP_113615379.1">
    <property type="nucleotide sequence ID" value="NZ_QFFJ01000001.1"/>
</dbReference>
<accession>A0A365Y2E4</accession>
<sequence length="215" mass="24496">MKKTILSLLMLFSFSAIVWAQQPASLGEAVRQLDKAAAVKDFEALEKTFVSLAEKQPQFWLPWYYAAYCNARIGFLYQDDGEKIEPYSNKGEEQINRAVSLVDSASHKAWSSEIYTVMSMVYRTKVFINPMTYGRKYGSLSEKYLQVARQLAPENPRALYVQAWVKYYTPKLWGGDKQLAKELAGKSLALLAKEQTGDTPHWGKAENEALLSKFR</sequence>